<feature type="domain" description="Aminopeptidase N-like N-terminal" evidence="13">
    <location>
        <begin position="40"/>
        <end position="213"/>
    </location>
</feature>
<reference evidence="15" key="1">
    <citation type="submission" date="2016-10" db="EMBL/GenBank/DDBJ databases">
        <authorList>
            <person name="Varghese N."/>
            <person name="Submissions S."/>
        </authorList>
    </citation>
    <scope>NUCLEOTIDE SEQUENCE [LARGE SCALE GENOMIC DNA]</scope>
    <source>
        <strain evidence="15">DSM 17298</strain>
    </source>
</reference>
<dbReference type="Pfam" id="PF13646">
    <property type="entry name" value="HEAT_2"/>
    <property type="match status" value="1"/>
</dbReference>
<dbReference type="STRING" id="1120964.GCA_001313265_07056"/>
<dbReference type="InterPro" id="IPR001930">
    <property type="entry name" value="Peptidase_M1"/>
</dbReference>
<dbReference type="InterPro" id="IPR011989">
    <property type="entry name" value="ARM-like"/>
</dbReference>
<evidence type="ECO:0000256" key="7">
    <source>
        <dbReference type="ARBA" id="ARBA00022670"/>
    </source>
</evidence>
<evidence type="ECO:0000256" key="11">
    <source>
        <dbReference type="ARBA" id="ARBA00023049"/>
    </source>
</evidence>
<proteinExistence type="inferred from homology"/>
<dbReference type="InterPro" id="IPR016024">
    <property type="entry name" value="ARM-type_fold"/>
</dbReference>
<dbReference type="Gene3D" id="1.10.390.10">
    <property type="entry name" value="Neutral Protease Domain 2"/>
    <property type="match status" value="1"/>
</dbReference>
<evidence type="ECO:0000256" key="8">
    <source>
        <dbReference type="ARBA" id="ARBA00022723"/>
    </source>
</evidence>
<dbReference type="Proteomes" id="UP000236736">
    <property type="component" value="Unassembled WGS sequence"/>
</dbReference>
<evidence type="ECO:0000313" key="14">
    <source>
        <dbReference type="EMBL" id="SEG42569.1"/>
    </source>
</evidence>
<dbReference type="SUPFAM" id="SSF48371">
    <property type="entry name" value="ARM repeat"/>
    <property type="match status" value="1"/>
</dbReference>
<dbReference type="GO" id="GO:0005737">
    <property type="term" value="C:cytoplasm"/>
    <property type="evidence" value="ECO:0007669"/>
    <property type="project" value="TreeGrafter"/>
</dbReference>
<comment type="catalytic activity">
    <reaction evidence="1">
        <text>Release of an N-terminal amino acid, Xaa-|-Yaa- from a peptide, amide or arylamide. Xaa is preferably Ala, but may be most amino acids including Pro (slow action). When a terminal hydrophobic residue is followed by a prolyl residue, the two may be released as an intact Xaa-Pro dipeptide.</text>
        <dbReference type="EC" id="3.4.11.2"/>
    </reaction>
</comment>
<feature type="domain" description="Peptidase M1 membrane alanine aminopeptidase" evidence="12">
    <location>
        <begin position="250"/>
        <end position="456"/>
    </location>
</feature>
<dbReference type="Pfam" id="PF01433">
    <property type="entry name" value="Peptidase_M1"/>
    <property type="match status" value="1"/>
</dbReference>
<evidence type="ECO:0000256" key="6">
    <source>
        <dbReference type="ARBA" id="ARBA00022438"/>
    </source>
</evidence>
<keyword evidence="15" id="KW-1185">Reference proteome</keyword>
<accession>A0A1H6A1G5</accession>
<comment type="similarity">
    <text evidence="3">Belongs to the peptidase M1 family.</text>
</comment>
<dbReference type="PANTHER" id="PTHR11533:SF174">
    <property type="entry name" value="PUROMYCIN-SENSITIVE AMINOPEPTIDASE-RELATED"/>
    <property type="match status" value="1"/>
</dbReference>
<keyword evidence="10" id="KW-0862">Zinc</keyword>
<dbReference type="GO" id="GO:0006508">
    <property type="term" value="P:proteolysis"/>
    <property type="evidence" value="ECO:0007669"/>
    <property type="project" value="UniProtKB-KW"/>
</dbReference>
<name>A0A1H6A1G5_9BACT</name>
<dbReference type="AlphaFoldDB" id="A0A1H6A1G5"/>
<dbReference type="SUPFAM" id="SSF55486">
    <property type="entry name" value="Metalloproteases ('zincins'), catalytic domain"/>
    <property type="match status" value="1"/>
</dbReference>
<evidence type="ECO:0000256" key="4">
    <source>
        <dbReference type="ARBA" id="ARBA00012564"/>
    </source>
</evidence>
<keyword evidence="6 14" id="KW-0031">Aminopeptidase</keyword>
<evidence type="ECO:0000256" key="3">
    <source>
        <dbReference type="ARBA" id="ARBA00010136"/>
    </source>
</evidence>
<dbReference type="InterPro" id="IPR027268">
    <property type="entry name" value="Peptidase_M4/M1_CTD_sf"/>
</dbReference>
<dbReference type="GO" id="GO:0005615">
    <property type="term" value="C:extracellular space"/>
    <property type="evidence" value="ECO:0007669"/>
    <property type="project" value="TreeGrafter"/>
</dbReference>
<evidence type="ECO:0000256" key="5">
    <source>
        <dbReference type="ARBA" id="ARBA00015611"/>
    </source>
</evidence>
<dbReference type="GO" id="GO:0016020">
    <property type="term" value="C:membrane"/>
    <property type="evidence" value="ECO:0007669"/>
    <property type="project" value="TreeGrafter"/>
</dbReference>
<dbReference type="RefSeq" id="WP_235010117.1">
    <property type="nucleotide sequence ID" value="NZ_FNVR01000035.1"/>
</dbReference>
<protein>
    <recommendedName>
        <fullName evidence="5">Aminopeptidase N</fullName>
        <ecNumber evidence="4">3.4.11.2</ecNumber>
    </recommendedName>
</protein>
<dbReference type="PRINTS" id="PR00756">
    <property type="entry name" value="ALADIPTASE"/>
</dbReference>
<evidence type="ECO:0000256" key="9">
    <source>
        <dbReference type="ARBA" id="ARBA00022801"/>
    </source>
</evidence>
<dbReference type="InterPro" id="IPR050344">
    <property type="entry name" value="Peptidase_M1_aminopeptidases"/>
</dbReference>
<dbReference type="Gene3D" id="1.25.10.10">
    <property type="entry name" value="Leucine-rich Repeat Variant"/>
    <property type="match status" value="1"/>
</dbReference>
<evidence type="ECO:0000259" key="12">
    <source>
        <dbReference type="Pfam" id="PF01433"/>
    </source>
</evidence>
<comment type="cofactor">
    <cofactor evidence="2">
        <name>Zn(2+)</name>
        <dbReference type="ChEBI" id="CHEBI:29105"/>
    </cofactor>
</comment>
<evidence type="ECO:0000256" key="2">
    <source>
        <dbReference type="ARBA" id="ARBA00001947"/>
    </source>
</evidence>
<dbReference type="GO" id="GO:0042277">
    <property type="term" value="F:peptide binding"/>
    <property type="evidence" value="ECO:0007669"/>
    <property type="project" value="TreeGrafter"/>
</dbReference>
<keyword evidence="7" id="KW-0645">Protease</keyword>
<evidence type="ECO:0000313" key="15">
    <source>
        <dbReference type="Proteomes" id="UP000236736"/>
    </source>
</evidence>
<evidence type="ECO:0000256" key="1">
    <source>
        <dbReference type="ARBA" id="ARBA00000098"/>
    </source>
</evidence>
<keyword evidence="9" id="KW-0378">Hydrolase</keyword>
<dbReference type="GO" id="GO:0008270">
    <property type="term" value="F:zinc ion binding"/>
    <property type="evidence" value="ECO:0007669"/>
    <property type="project" value="InterPro"/>
</dbReference>
<dbReference type="SUPFAM" id="SSF63737">
    <property type="entry name" value="Leukotriene A4 hydrolase N-terminal domain"/>
    <property type="match status" value="1"/>
</dbReference>
<dbReference type="GO" id="GO:0070006">
    <property type="term" value="F:metalloaminopeptidase activity"/>
    <property type="evidence" value="ECO:0007669"/>
    <property type="project" value="TreeGrafter"/>
</dbReference>
<evidence type="ECO:0000259" key="13">
    <source>
        <dbReference type="Pfam" id="PF17900"/>
    </source>
</evidence>
<organism evidence="14 15">
    <name type="scientific">Algoriphagus boritolerans DSM 17298 = JCM 18970</name>
    <dbReference type="NCBI Taxonomy" id="1120964"/>
    <lineage>
        <taxon>Bacteria</taxon>
        <taxon>Pseudomonadati</taxon>
        <taxon>Bacteroidota</taxon>
        <taxon>Cytophagia</taxon>
        <taxon>Cytophagales</taxon>
        <taxon>Cyclobacteriaceae</taxon>
        <taxon>Algoriphagus</taxon>
    </lineage>
</organism>
<sequence>MKNLFVILFLLTMDYVLLAQGLDIYKRPVTLEPDRDFDAIHYKLKLDIDIDRKQLTGENTVSLTPLRSNLNTITLDAASLVVTDVLDSKGYPISFRQGEDKLHINLSRTYSNTDTVKFTVKYYLAEQVEGLKFIDKTETNQLQVSSDCWPNKARQWIPCYDYPHDKVTQEMIVTVDNDYKVLSNGKLLSITEDQERGKHTYHWKQSKEHATYLINLSIADYTVIEDSLGSLPVNYWVYKRHEQDAKRSFAKTPYMIDFFNTLFGYKYPWEKYDQVVSAHQGGGAEATSATLLGEGAVTNRMEEIDFSFEGIIAHEVAHQWWGDLVTCRSWEHNWINESFATYSDYLYKRYDWGEDEAAFDLLKKKNAYLREAHDRYMRPIVFNRYETPGQNFDSHAYPKGASVLHMLRFVLGDDTFFRVLSQFLHRFEFQAVSTQDFIQCTKDVSGLNMDWFFEQFLFHPGHAVFEISKNWDESTKILALEIKQTQDKWKNVPIYSIPVNIGFYNKDGKTVEKVWLKKNLEKFEFKLDAAPLMVRFDEGNHLLKEWTYPKTEEELLFQMDNDDVPGRLWAIDQLKAFHSSPKTIQKWREHSMNDSFWAVREAAIQNLSEFHTNGSKDSFLQAISDSNSKVRAASIKALGKMKDPSMIGEFRRKYETDDSYLVKAQALIAIGENGNQSELRFLTDAAKVRSPRNVLKNAAEQAIELIRNSNR</sequence>
<gene>
    <name evidence="14" type="ORF">SAMN03080598_03868</name>
</gene>
<dbReference type="Pfam" id="PF17900">
    <property type="entry name" value="Peptidase_M1_N"/>
    <property type="match status" value="1"/>
</dbReference>
<dbReference type="InterPro" id="IPR042097">
    <property type="entry name" value="Aminopeptidase_N-like_N_sf"/>
</dbReference>
<keyword evidence="11" id="KW-0482">Metalloprotease</keyword>
<dbReference type="GO" id="GO:0043171">
    <property type="term" value="P:peptide catabolic process"/>
    <property type="evidence" value="ECO:0007669"/>
    <property type="project" value="TreeGrafter"/>
</dbReference>
<dbReference type="CDD" id="cd09603">
    <property type="entry name" value="M1_APN_like"/>
    <property type="match status" value="1"/>
</dbReference>
<dbReference type="Gene3D" id="2.60.40.1730">
    <property type="entry name" value="tricorn interacting facor f3 domain"/>
    <property type="match status" value="1"/>
</dbReference>
<keyword evidence="8" id="KW-0479">Metal-binding</keyword>
<dbReference type="EC" id="3.4.11.2" evidence="4"/>
<dbReference type="GO" id="GO:0016285">
    <property type="term" value="F:alanyl aminopeptidase activity"/>
    <property type="evidence" value="ECO:0007669"/>
    <property type="project" value="UniProtKB-EC"/>
</dbReference>
<evidence type="ECO:0000256" key="10">
    <source>
        <dbReference type="ARBA" id="ARBA00022833"/>
    </source>
</evidence>
<dbReference type="InterPro" id="IPR014782">
    <property type="entry name" value="Peptidase_M1_dom"/>
</dbReference>
<dbReference type="PANTHER" id="PTHR11533">
    <property type="entry name" value="PROTEASE M1 ZINC METALLOPROTEASE"/>
    <property type="match status" value="1"/>
</dbReference>
<dbReference type="EMBL" id="FNVR01000035">
    <property type="protein sequence ID" value="SEG42569.1"/>
    <property type="molecule type" value="Genomic_DNA"/>
</dbReference>
<dbReference type="InterPro" id="IPR045357">
    <property type="entry name" value="Aminopeptidase_N-like_N"/>
</dbReference>